<dbReference type="CDD" id="cd07346">
    <property type="entry name" value="ABC_6TM_exporters"/>
    <property type="match status" value="1"/>
</dbReference>
<dbReference type="SUPFAM" id="SSF90123">
    <property type="entry name" value="ABC transporter transmembrane region"/>
    <property type="match status" value="1"/>
</dbReference>
<keyword evidence="3 6" id="KW-1133">Transmembrane helix</keyword>
<keyword evidence="2 6" id="KW-0812">Transmembrane</keyword>
<evidence type="ECO:0000256" key="1">
    <source>
        <dbReference type="ARBA" id="ARBA00004651"/>
    </source>
</evidence>
<feature type="transmembrane region" description="Helical" evidence="6">
    <location>
        <begin position="142"/>
        <end position="160"/>
    </location>
</feature>
<dbReference type="Gene3D" id="1.20.1560.10">
    <property type="entry name" value="ABC transporter type 1, transmembrane domain"/>
    <property type="match status" value="1"/>
</dbReference>
<feature type="compositionally biased region" description="Basic residues" evidence="5">
    <location>
        <begin position="373"/>
        <end position="384"/>
    </location>
</feature>
<comment type="caution">
    <text evidence="8">The sequence shown here is derived from an EMBL/GenBank/DDBJ whole genome shotgun (WGS) entry which is preliminary data.</text>
</comment>
<evidence type="ECO:0000313" key="9">
    <source>
        <dbReference type="Proteomes" id="UP001157125"/>
    </source>
</evidence>
<dbReference type="PANTHER" id="PTHR43394:SF1">
    <property type="entry name" value="ATP-BINDING CASSETTE SUB-FAMILY B MEMBER 10, MITOCHONDRIAL"/>
    <property type="match status" value="1"/>
</dbReference>
<feature type="transmembrane region" description="Helical" evidence="6">
    <location>
        <begin position="64"/>
        <end position="84"/>
    </location>
</feature>
<organism evidence="8 9">
    <name type="scientific">Demequina litorisediminis</name>
    <dbReference type="NCBI Taxonomy" id="1849022"/>
    <lineage>
        <taxon>Bacteria</taxon>
        <taxon>Bacillati</taxon>
        <taxon>Actinomycetota</taxon>
        <taxon>Actinomycetes</taxon>
        <taxon>Micrococcales</taxon>
        <taxon>Demequinaceae</taxon>
        <taxon>Demequina</taxon>
    </lineage>
</organism>
<feature type="domain" description="ABC transmembrane type-1" evidence="7">
    <location>
        <begin position="27"/>
        <end position="311"/>
    </location>
</feature>
<dbReference type="Pfam" id="PF00664">
    <property type="entry name" value="ABC_membrane"/>
    <property type="match status" value="1"/>
</dbReference>
<feature type="compositionally biased region" description="Basic residues" evidence="5">
    <location>
        <begin position="397"/>
        <end position="406"/>
    </location>
</feature>
<dbReference type="InterPro" id="IPR036640">
    <property type="entry name" value="ABC1_TM_sf"/>
</dbReference>
<feature type="transmembrane region" description="Helical" evidence="6">
    <location>
        <begin position="166"/>
        <end position="186"/>
    </location>
</feature>
<evidence type="ECO:0000256" key="6">
    <source>
        <dbReference type="SAM" id="Phobius"/>
    </source>
</evidence>
<reference evidence="9" key="1">
    <citation type="journal article" date="2019" name="Int. J. Syst. Evol. Microbiol.">
        <title>The Global Catalogue of Microorganisms (GCM) 10K type strain sequencing project: providing services to taxonomists for standard genome sequencing and annotation.</title>
        <authorList>
            <consortium name="The Broad Institute Genomics Platform"/>
            <consortium name="The Broad Institute Genome Sequencing Center for Infectious Disease"/>
            <person name="Wu L."/>
            <person name="Ma J."/>
        </authorList>
    </citation>
    <scope>NUCLEOTIDE SEQUENCE [LARGE SCALE GENOMIC DNA]</scope>
    <source>
        <strain evidence="9">NBRC 112299</strain>
    </source>
</reference>
<name>A0ABQ6IL33_9MICO</name>
<evidence type="ECO:0000313" key="8">
    <source>
        <dbReference type="EMBL" id="GMA37432.1"/>
    </source>
</evidence>
<dbReference type="InterPro" id="IPR039421">
    <property type="entry name" value="Type_1_exporter"/>
</dbReference>
<evidence type="ECO:0000256" key="2">
    <source>
        <dbReference type="ARBA" id="ARBA00022692"/>
    </source>
</evidence>
<protein>
    <recommendedName>
        <fullName evidence="7">ABC transmembrane type-1 domain-containing protein</fullName>
    </recommendedName>
</protein>
<proteinExistence type="predicted"/>
<keyword evidence="9" id="KW-1185">Reference proteome</keyword>
<dbReference type="Proteomes" id="UP001157125">
    <property type="component" value="Unassembled WGS sequence"/>
</dbReference>
<keyword evidence="4 6" id="KW-0472">Membrane</keyword>
<sequence>MSQSMSTKEMFRRGFAVSPEFKVGLGVTLTLAALAACGRAAVPFVTQRVTDLGLMAPGGVDIEVVVQYAALGAVVLVIAALLAWRVRRRIVAAAETGLATLRIRAFRKVHEPSVLTQNEEQRGRYVSRVTGDVETIRDLMQWTGAAMIISALESLVVYGVMVAYSWRVSLIILVAFVPMVLSLLWIQPRVSRAFQHVRERMADLLARTSEQIVGVSTIRSYGVQQRMRDELNAENDDILAAERRASILASVNFSSTVVGQSLATGMALVGGTIMAVNGQMSVGTVVAMAFLVYQFAGPVMWIIEMLAEMQRALVGWKRVLELVDEPVTVADPGANGTPIPHGRGEARHGGHPADLPGRPGGPQGHRPVGSRGQAHRARRHHRFRQDHAGSAHVPLLRPHRGRRARGRSGPQGRPDGFVASVRRRGASGGLPLRWHRAEQSRLRVARCAACRTEGPCALGFRVAWPRGLGGRAACRARHPRGSARRAC</sequence>
<gene>
    <name evidence="8" type="ORF">GCM10025876_36360</name>
</gene>
<comment type="subcellular location">
    <subcellularLocation>
        <location evidence="1">Cell membrane</location>
        <topology evidence="1">Multi-pass membrane protein</topology>
    </subcellularLocation>
</comment>
<evidence type="ECO:0000259" key="7">
    <source>
        <dbReference type="PROSITE" id="PS50929"/>
    </source>
</evidence>
<evidence type="ECO:0000256" key="3">
    <source>
        <dbReference type="ARBA" id="ARBA00022989"/>
    </source>
</evidence>
<dbReference type="PANTHER" id="PTHR43394">
    <property type="entry name" value="ATP-DEPENDENT PERMEASE MDL1, MITOCHONDRIAL"/>
    <property type="match status" value="1"/>
</dbReference>
<dbReference type="PROSITE" id="PS50929">
    <property type="entry name" value="ABC_TM1F"/>
    <property type="match status" value="1"/>
</dbReference>
<evidence type="ECO:0000256" key="5">
    <source>
        <dbReference type="SAM" id="MobiDB-lite"/>
    </source>
</evidence>
<accession>A0ABQ6IL33</accession>
<feature type="transmembrane region" description="Helical" evidence="6">
    <location>
        <begin position="282"/>
        <end position="303"/>
    </location>
</feature>
<feature type="region of interest" description="Disordered" evidence="5">
    <location>
        <begin position="329"/>
        <end position="419"/>
    </location>
</feature>
<evidence type="ECO:0000256" key="4">
    <source>
        <dbReference type="ARBA" id="ARBA00023136"/>
    </source>
</evidence>
<dbReference type="EMBL" id="BSUN01000001">
    <property type="protein sequence ID" value="GMA37432.1"/>
    <property type="molecule type" value="Genomic_DNA"/>
</dbReference>
<dbReference type="InterPro" id="IPR011527">
    <property type="entry name" value="ABC1_TM_dom"/>
</dbReference>